<feature type="transmembrane region" description="Helical" evidence="2">
    <location>
        <begin position="39"/>
        <end position="57"/>
    </location>
</feature>
<evidence type="ECO:0000256" key="2">
    <source>
        <dbReference type="SAM" id="Phobius"/>
    </source>
</evidence>
<evidence type="ECO:0000313" key="3">
    <source>
        <dbReference type="EMBL" id="CAH1737425.1"/>
    </source>
</evidence>
<proteinExistence type="predicted"/>
<dbReference type="EMBL" id="OU899037">
    <property type="protein sequence ID" value="CAH1737425.1"/>
    <property type="molecule type" value="Genomic_DNA"/>
</dbReference>
<organism evidence="3 4">
    <name type="scientific">Aphis gossypii</name>
    <name type="common">Cotton aphid</name>
    <dbReference type="NCBI Taxonomy" id="80765"/>
    <lineage>
        <taxon>Eukaryota</taxon>
        <taxon>Metazoa</taxon>
        <taxon>Ecdysozoa</taxon>
        <taxon>Arthropoda</taxon>
        <taxon>Hexapoda</taxon>
        <taxon>Insecta</taxon>
        <taxon>Pterygota</taxon>
        <taxon>Neoptera</taxon>
        <taxon>Paraneoptera</taxon>
        <taxon>Hemiptera</taxon>
        <taxon>Sternorrhyncha</taxon>
        <taxon>Aphidomorpha</taxon>
        <taxon>Aphidoidea</taxon>
        <taxon>Aphididae</taxon>
        <taxon>Aphidini</taxon>
        <taxon>Aphis</taxon>
        <taxon>Aphis</taxon>
    </lineage>
</organism>
<dbReference type="AlphaFoldDB" id="A0A9P0NQG8"/>
<sequence>MTTSERTSTRKTTYVSSRKVLAPLAVRCGRRSMGTFMPYVYIYICYIVIVVITLRRFSPFAFVVRPTDRQPPPSSQSYTMRARLYHRPLSVPPRAIAGDTTFPRSRRRRRRRSTLDGIGRSNSRCKTHCARGFYFLFYR</sequence>
<feature type="region of interest" description="Disordered" evidence="1">
    <location>
        <begin position="96"/>
        <end position="119"/>
    </location>
</feature>
<name>A0A9P0NQG8_APHGO</name>
<keyword evidence="4" id="KW-1185">Reference proteome</keyword>
<accession>A0A9P0NQG8</accession>
<gene>
    <name evidence="3" type="ORF">APHIGO_LOCUS10963</name>
</gene>
<keyword evidence="2" id="KW-1133">Transmembrane helix</keyword>
<reference evidence="3" key="1">
    <citation type="submission" date="2022-02" db="EMBL/GenBank/DDBJ databases">
        <authorList>
            <person name="King R."/>
        </authorList>
    </citation>
    <scope>NUCLEOTIDE SEQUENCE</scope>
</reference>
<keyword evidence="2" id="KW-0812">Transmembrane</keyword>
<evidence type="ECO:0000256" key="1">
    <source>
        <dbReference type="SAM" id="MobiDB-lite"/>
    </source>
</evidence>
<dbReference type="Proteomes" id="UP001154329">
    <property type="component" value="Chromosome 4"/>
</dbReference>
<reference evidence="3" key="2">
    <citation type="submission" date="2022-10" db="EMBL/GenBank/DDBJ databases">
        <authorList>
            <consortium name="ENA_rothamsted_submissions"/>
            <consortium name="culmorum"/>
            <person name="King R."/>
        </authorList>
    </citation>
    <scope>NUCLEOTIDE SEQUENCE</scope>
</reference>
<evidence type="ECO:0000313" key="4">
    <source>
        <dbReference type="Proteomes" id="UP001154329"/>
    </source>
</evidence>
<keyword evidence="2" id="KW-0472">Membrane</keyword>
<protein>
    <submittedName>
        <fullName evidence="3">Uncharacterized protein</fullName>
    </submittedName>
</protein>